<gene>
    <name evidence="1" type="ORF">BJX66DRAFT_300606</name>
</gene>
<evidence type="ECO:0000313" key="2">
    <source>
        <dbReference type="Proteomes" id="UP001610563"/>
    </source>
</evidence>
<dbReference type="Gene3D" id="3.30.559.10">
    <property type="entry name" value="Chloramphenicol acetyltransferase-like domain"/>
    <property type="match status" value="1"/>
</dbReference>
<organism evidence="1 2">
    <name type="scientific">Aspergillus keveii</name>
    <dbReference type="NCBI Taxonomy" id="714993"/>
    <lineage>
        <taxon>Eukaryota</taxon>
        <taxon>Fungi</taxon>
        <taxon>Dikarya</taxon>
        <taxon>Ascomycota</taxon>
        <taxon>Pezizomycotina</taxon>
        <taxon>Eurotiomycetes</taxon>
        <taxon>Eurotiomycetidae</taxon>
        <taxon>Eurotiales</taxon>
        <taxon>Aspergillaceae</taxon>
        <taxon>Aspergillus</taxon>
        <taxon>Aspergillus subgen. Nidulantes</taxon>
    </lineage>
</organism>
<evidence type="ECO:0000313" key="1">
    <source>
        <dbReference type="EMBL" id="KAL2795920.1"/>
    </source>
</evidence>
<sequence length="460" mass="51430">MTTTMDSFEKLRFVGNLEKFSTIRHPLGYYYNVAFAVNYTLPETYGLPLKDYVYKSVDTLIQQHPILSAIPHDEASNEPYFVRLPEIDLSQPISFQHRTERLSDSELESFLQDQHNTGFTPPGPYWRFIVFTDETDKNHLTAVFVYHHALGDGGSGKAFHRTFLQALRGAASLQPGEVRHIVPSPKTALLPNLEAAHPRGLPVSLLYLSKVLFREVIFPKTDPNLWSGGEHQLPLKTRLGIVSFTAAQTSALVKACRENGTTVTCLIQTAFARTLFPHIPEEFIRVNCSGAISSRSWLPESITEDSMGVWVQEFFESYTRSAVTDKTFPWSEAKRSRQTILKELKLQSKNTSVGLLKYVKDYRKELLEAKLGKTRKSTFEVSSLGVVKTGNADDSSIPQMGRVVFSQSASVTGSAVEVSVITGADGTLVLVPSWQINVVDDSLMQAVIETFTNELRQLCD</sequence>
<proteinExistence type="predicted"/>
<dbReference type="Proteomes" id="UP001610563">
    <property type="component" value="Unassembled WGS sequence"/>
</dbReference>
<dbReference type="SUPFAM" id="SSF52777">
    <property type="entry name" value="CoA-dependent acyltransferases"/>
    <property type="match status" value="2"/>
</dbReference>
<dbReference type="PANTHER" id="PTHR28037:SF1">
    <property type="entry name" value="ALCOHOL O-ACETYLTRANSFERASE 1-RELATED"/>
    <property type="match status" value="1"/>
</dbReference>
<protein>
    <submittedName>
        <fullName evidence="1">Alcohol acetyltransferase</fullName>
    </submittedName>
</protein>
<dbReference type="EMBL" id="JBFTWV010000030">
    <property type="protein sequence ID" value="KAL2795920.1"/>
    <property type="molecule type" value="Genomic_DNA"/>
</dbReference>
<dbReference type="PANTHER" id="PTHR28037">
    <property type="entry name" value="ALCOHOL O-ACETYLTRANSFERASE 1-RELATED"/>
    <property type="match status" value="1"/>
</dbReference>
<accession>A0ABR4GA69</accession>
<dbReference type="InterPro" id="IPR010828">
    <property type="entry name" value="Atf2/Sli1-like"/>
</dbReference>
<dbReference type="Pfam" id="PF07247">
    <property type="entry name" value="AATase"/>
    <property type="match status" value="1"/>
</dbReference>
<dbReference type="InterPro" id="IPR023213">
    <property type="entry name" value="CAT-like_dom_sf"/>
</dbReference>
<keyword evidence="2" id="KW-1185">Reference proteome</keyword>
<dbReference type="Gene3D" id="3.30.559.30">
    <property type="entry name" value="Nonribosomal peptide synthetase, condensation domain"/>
    <property type="match status" value="1"/>
</dbReference>
<name>A0ABR4GA69_9EURO</name>
<reference evidence="1 2" key="1">
    <citation type="submission" date="2024-07" db="EMBL/GenBank/DDBJ databases">
        <title>Section-level genome sequencing and comparative genomics of Aspergillus sections Usti and Cavernicolus.</title>
        <authorList>
            <consortium name="Lawrence Berkeley National Laboratory"/>
            <person name="Nybo J.L."/>
            <person name="Vesth T.C."/>
            <person name="Theobald S."/>
            <person name="Frisvad J.C."/>
            <person name="Larsen T.O."/>
            <person name="Kjaerboelling I."/>
            <person name="Rothschild-Mancinelli K."/>
            <person name="Lyhne E.K."/>
            <person name="Kogle M.E."/>
            <person name="Barry K."/>
            <person name="Clum A."/>
            <person name="Na H."/>
            <person name="Ledsgaard L."/>
            <person name="Lin J."/>
            <person name="Lipzen A."/>
            <person name="Kuo A."/>
            <person name="Riley R."/>
            <person name="Mondo S."/>
            <person name="Labutti K."/>
            <person name="Haridas S."/>
            <person name="Pangalinan J."/>
            <person name="Salamov A.A."/>
            <person name="Simmons B.A."/>
            <person name="Magnuson J.K."/>
            <person name="Chen J."/>
            <person name="Drula E."/>
            <person name="Henrissat B."/>
            <person name="Wiebenga A."/>
            <person name="Lubbers R.J."/>
            <person name="Gomes A.C."/>
            <person name="Makela M.R."/>
            <person name="Stajich J."/>
            <person name="Grigoriev I.V."/>
            <person name="Mortensen U.H."/>
            <person name="De Vries R.P."/>
            <person name="Baker S.E."/>
            <person name="Andersen M.R."/>
        </authorList>
    </citation>
    <scope>NUCLEOTIDE SEQUENCE [LARGE SCALE GENOMIC DNA]</scope>
    <source>
        <strain evidence="1 2">CBS 209.92</strain>
    </source>
</reference>
<dbReference type="InterPro" id="IPR052058">
    <property type="entry name" value="Alcohol_O-acetyltransferase"/>
</dbReference>
<comment type="caution">
    <text evidence="1">The sequence shown here is derived from an EMBL/GenBank/DDBJ whole genome shotgun (WGS) entry which is preliminary data.</text>
</comment>